<keyword evidence="4 6" id="KW-0472">Membrane</keyword>
<dbReference type="GO" id="GO:0016020">
    <property type="term" value="C:membrane"/>
    <property type="evidence" value="ECO:0007669"/>
    <property type="project" value="UniProtKB-SubCell"/>
</dbReference>
<comment type="subcellular location">
    <subcellularLocation>
        <location evidence="1">Membrane</location>
        <topology evidence="1">Single-pass membrane protein</topology>
    </subcellularLocation>
</comment>
<feature type="compositionally biased region" description="Polar residues" evidence="5">
    <location>
        <begin position="396"/>
        <end position="406"/>
    </location>
</feature>
<keyword evidence="3 6" id="KW-1133">Transmembrane helix</keyword>
<evidence type="ECO:0000256" key="4">
    <source>
        <dbReference type="ARBA" id="ARBA00023136"/>
    </source>
</evidence>
<evidence type="ECO:0000256" key="1">
    <source>
        <dbReference type="ARBA" id="ARBA00004167"/>
    </source>
</evidence>
<evidence type="ECO:0000256" key="2">
    <source>
        <dbReference type="ARBA" id="ARBA00022692"/>
    </source>
</evidence>
<dbReference type="Proteomes" id="UP001214603">
    <property type="component" value="Chromosome 1"/>
</dbReference>
<gene>
    <name evidence="7" type="ORF">MOBT1_000920</name>
</gene>
<dbReference type="PANTHER" id="PTHR12883">
    <property type="entry name" value="ADIPOCYTE-SPECIFIC PROTEIN 4-RELATED"/>
    <property type="match status" value="1"/>
</dbReference>
<evidence type="ECO:0000313" key="8">
    <source>
        <dbReference type="Proteomes" id="UP001214603"/>
    </source>
</evidence>
<organism evidence="7 8">
    <name type="scientific">Malassezia obtusa</name>
    <dbReference type="NCBI Taxonomy" id="76774"/>
    <lineage>
        <taxon>Eukaryota</taxon>
        <taxon>Fungi</taxon>
        <taxon>Dikarya</taxon>
        <taxon>Basidiomycota</taxon>
        <taxon>Ustilaginomycotina</taxon>
        <taxon>Malasseziomycetes</taxon>
        <taxon>Malasseziales</taxon>
        <taxon>Malasseziaceae</taxon>
        <taxon>Malassezia</taxon>
    </lineage>
</organism>
<dbReference type="GO" id="GO:0005783">
    <property type="term" value="C:endoplasmic reticulum"/>
    <property type="evidence" value="ECO:0007669"/>
    <property type="project" value="InterPro"/>
</dbReference>
<dbReference type="GO" id="GO:0005509">
    <property type="term" value="F:calcium ion binding"/>
    <property type="evidence" value="ECO:0007669"/>
    <property type="project" value="InterPro"/>
</dbReference>
<dbReference type="GO" id="GO:0032469">
    <property type="term" value="P:endoplasmic reticulum calcium ion homeostasis"/>
    <property type="evidence" value="ECO:0007669"/>
    <property type="project" value="InterPro"/>
</dbReference>
<evidence type="ECO:0000256" key="6">
    <source>
        <dbReference type="SAM" id="Phobius"/>
    </source>
</evidence>
<dbReference type="EMBL" id="CP119934">
    <property type="protein sequence ID" value="WFD02239.1"/>
    <property type="molecule type" value="Genomic_DNA"/>
</dbReference>
<evidence type="ECO:0008006" key="9">
    <source>
        <dbReference type="Google" id="ProtNLM"/>
    </source>
</evidence>
<protein>
    <recommendedName>
        <fullName evidence="9">DUF1682 domain-containing protein</fullName>
    </recommendedName>
</protein>
<keyword evidence="2 6" id="KW-0812">Transmembrane</keyword>
<evidence type="ECO:0000256" key="5">
    <source>
        <dbReference type="SAM" id="MobiDB-lite"/>
    </source>
</evidence>
<dbReference type="AlphaFoldDB" id="A0AAF0ISJ7"/>
<proteinExistence type="predicted"/>
<keyword evidence="8" id="KW-1185">Reference proteome</keyword>
<reference evidence="7" key="1">
    <citation type="submission" date="2023-03" db="EMBL/GenBank/DDBJ databases">
        <title>Mating type loci evolution in Malassezia.</title>
        <authorList>
            <person name="Coelho M.A."/>
        </authorList>
    </citation>
    <scope>NUCLEOTIDE SEQUENCE</scope>
    <source>
        <strain evidence="7">CBS 7876</strain>
    </source>
</reference>
<dbReference type="InterPro" id="IPR012879">
    <property type="entry name" value="CCDC47"/>
</dbReference>
<feature type="transmembrane region" description="Helical" evidence="6">
    <location>
        <begin position="50"/>
        <end position="69"/>
    </location>
</feature>
<dbReference type="Pfam" id="PF07946">
    <property type="entry name" value="CCDC47"/>
    <property type="match status" value="1"/>
</dbReference>
<feature type="compositionally biased region" description="Basic and acidic residues" evidence="5">
    <location>
        <begin position="363"/>
        <end position="386"/>
    </location>
</feature>
<evidence type="ECO:0000256" key="3">
    <source>
        <dbReference type="ARBA" id="ARBA00022989"/>
    </source>
</evidence>
<evidence type="ECO:0000313" key="7">
    <source>
        <dbReference type="EMBL" id="WFD02239.1"/>
    </source>
</evidence>
<sequence>MDGVLERFAPLGALVDKVLDPVRAVPRPTHEPLWQGKIGAFNLVFYPEQFYVQGALLALALVYALLALVGRWRNRRVVRPWTDTYVRALRDEFALVGADEAAPLVWNGAADAMLFASGRRGVDTLHATVQLAPRHDVLRLVGSFVYDTLALPETPTQTADRVTLTFRLPRNDARALGTLALIDKHHLQDVRRGRYDLLFAKVADGERASAARRLDERFAIASENGDVTDRFVGEPGARGDEQRERLGLVDALNGPAGRFVESFVVTDQPETRPAASAPAAAARVALTLRLPRSVRDAEATLPALAAALDVVDALHLATQGRSALLALRPETQAALRKTRVDVARALEAEESRDAEQEAQDEREEARRRAQQDKFDKLSPAEQAKRKQVEKRRAQRKMQQTQSVRRR</sequence>
<accession>A0AAF0ISJ7</accession>
<name>A0AAF0ISJ7_9BASI</name>
<dbReference type="PANTHER" id="PTHR12883:SF0">
    <property type="entry name" value="PAT COMPLEX SUBUNIT CCDC47"/>
    <property type="match status" value="1"/>
</dbReference>
<feature type="region of interest" description="Disordered" evidence="5">
    <location>
        <begin position="347"/>
        <end position="406"/>
    </location>
</feature>